<dbReference type="GeneID" id="88767655"/>
<sequence length="123" mass="14281">MEALACQNIFLQAEAEDINLVWSFMHQDETLLCPFDQRKQEVLKLSRLCTIRIAPSREIYQLAQSFQQMQGLSSKDAVHVACGDYIKANFFLTCDDNLIKKSNKLNLAMYIMNPIDYIRQEEI</sequence>
<evidence type="ECO:0000313" key="1">
    <source>
        <dbReference type="EMBL" id="EHJ11056.1"/>
    </source>
</evidence>
<gene>
    <name evidence="1" type="ORF">CWATWH0003_4198</name>
</gene>
<dbReference type="EMBL" id="AESD01000636">
    <property type="protein sequence ID" value="EHJ11056.1"/>
    <property type="molecule type" value="Genomic_DNA"/>
</dbReference>
<dbReference type="InterPro" id="IPR029060">
    <property type="entry name" value="PIN-like_dom_sf"/>
</dbReference>
<dbReference type="Proteomes" id="UP000003477">
    <property type="component" value="Unassembled WGS sequence"/>
</dbReference>
<proteinExistence type="predicted"/>
<evidence type="ECO:0000313" key="2">
    <source>
        <dbReference type="Proteomes" id="UP000003477"/>
    </source>
</evidence>
<dbReference type="RefSeq" id="WP_007312130.1">
    <property type="nucleotide sequence ID" value="NZ_AESD01000636.1"/>
</dbReference>
<dbReference type="SUPFAM" id="SSF88723">
    <property type="entry name" value="PIN domain-like"/>
    <property type="match status" value="1"/>
</dbReference>
<organism evidence="1 2">
    <name type="scientific">Crocosphaera watsonii WH 0003</name>
    <dbReference type="NCBI Taxonomy" id="423471"/>
    <lineage>
        <taxon>Bacteria</taxon>
        <taxon>Bacillati</taxon>
        <taxon>Cyanobacteriota</taxon>
        <taxon>Cyanophyceae</taxon>
        <taxon>Oscillatoriophycideae</taxon>
        <taxon>Chroococcales</taxon>
        <taxon>Aphanothecaceae</taxon>
        <taxon>Crocosphaera</taxon>
    </lineage>
</organism>
<name>G5J9T3_CROWT</name>
<evidence type="ECO:0008006" key="3">
    <source>
        <dbReference type="Google" id="ProtNLM"/>
    </source>
</evidence>
<comment type="caution">
    <text evidence="1">The sequence shown here is derived from an EMBL/GenBank/DDBJ whole genome shotgun (WGS) entry which is preliminary data.</text>
</comment>
<dbReference type="Gene3D" id="3.40.50.1010">
    <property type="entry name" value="5'-nuclease"/>
    <property type="match status" value="1"/>
</dbReference>
<protein>
    <recommendedName>
        <fullName evidence="3">PIN domain-containing protein</fullName>
    </recommendedName>
</protein>
<dbReference type="AlphaFoldDB" id="G5J9T3"/>
<reference evidence="1 2" key="1">
    <citation type="journal article" date="2011" name="Front. Microbiol.">
        <title>Two Strains of Crocosphaera watsonii with Highly Conserved Genomes are Distinguished by Strain-Specific Features.</title>
        <authorList>
            <person name="Bench S.R."/>
            <person name="Ilikchyan I.N."/>
            <person name="Tripp H.J."/>
            <person name="Zehr J.P."/>
        </authorList>
    </citation>
    <scope>NUCLEOTIDE SEQUENCE [LARGE SCALE GENOMIC DNA]</scope>
    <source>
        <strain evidence="1 2">WH 0003</strain>
    </source>
</reference>
<dbReference type="PATRIC" id="fig|423471.3.peg.3936"/>
<accession>G5J9T3</accession>